<evidence type="ECO:0000313" key="2">
    <source>
        <dbReference type="Proteomes" id="UP000294914"/>
    </source>
</evidence>
<keyword evidence="2" id="KW-1185">Reference proteome</keyword>
<dbReference type="OrthoDB" id="9770072at2"/>
<gene>
    <name evidence="1" type="ORF">EDC23_1142</name>
</gene>
<comment type="caution">
    <text evidence="1">The sequence shown here is derived from an EMBL/GenBank/DDBJ whole genome shotgun (WGS) entry which is preliminary data.</text>
</comment>
<reference evidence="1 2" key="1">
    <citation type="submission" date="2019-03" db="EMBL/GenBank/DDBJ databases">
        <title>Genomic Encyclopedia of Type Strains, Phase IV (KMG-IV): sequencing the most valuable type-strain genomes for metagenomic binning, comparative biology and taxonomic classification.</title>
        <authorList>
            <person name="Goeker M."/>
        </authorList>
    </citation>
    <scope>NUCLEOTIDE SEQUENCE [LARGE SCALE GENOMIC DNA]</scope>
    <source>
        <strain evidence="1 2">DSM 16326</strain>
    </source>
</reference>
<dbReference type="RefSeq" id="WP_134082006.1">
    <property type="nucleotide sequence ID" value="NZ_SOQX01000002.1"/>
</dbReference>
<protein>
    <recommendedName>
        <fullName evidence="3">Sulfur reduction protein DsrS</fullName>
    </recommendedName>
</protein>
<organism evidence="1 2">
    <name type="scientific">Thiohalophilus thiocyanatoxydans</name>
    <dbReference type="NCBI Taxonomy" id="381308"/>
    <lineage>
        <taxon>Bacteria</taxon>
        <taxon>Pseudomonadati</taxon>
        <taxon>Pseudomonadota</taxon>
        <taxon>Gammaproteobacteria</taxon>
        <taxon>Thiohalomonadales</taxon>
        <taxon>Thiohalophilaceae</taxon>
        <taxon>Thiohalophilus</taxon>
    </lineage>
</organism>
<dbReference type="EMBL" id="SOQX01000002">
    <property type="protein sequence ID" value="TDY02761.1"/>
    <property type="molecule type" value="Genomic_DNA"/>
</dbReference>
<dbReference type="AlphaFoldDB" id="A0A4R8IPB2"/>
<accession>A0A4R8IPB2</accession>
<dbReference type="Proteomes" id="UP000294914">
    <property type="component" value="Unassembled WGS sequence"/>
</dbReference>
<name>A0A4R8IPB2_9GAMM</name>
<proteinExistence type="predicted"/>
<sequence>MELSNEDALRLNVLLNQDLQAIRIDESKMIVYGLSDKGEATVSLNPNCRDEQYLKQVKELISTQVLGSPGGYPVFLRRWTRMGQTKDKSLDKLLQLGESEAVVAVVHAEGLTDDLARRAWWAMPCSENARCMLRRETVVQGEMGPVLAEFLLEFLPFEEEPRDIVESVRLVLQPGLIDEATKQDLWAKGQRKNAYLVGFLKTLPDALPEPATPHPEFETLQPALDALIEQGNPAARQLRRTLDTPGQAFLKTASQVMKKPANQDVVVALLEAMEEYFAPLHPGCEPCREVDTLLETARRCCEEPQQLPAPAREVIEQVPESRELAESALVLAQMGVPVVNPIFAATDSVGSVMRRKIEPVSIPFFEHAGRLLGES</sequence>
<evidence type="ECO:0000313" key="1">
    <source>
        <dbReference type="EMBL" id="TDY02761.1"/>
    </source>
</evidence>
<evidence type="ECO:0008006" key="3">
    <source>
        <dbReference type="Google" id="ProtNLM"/>
    </source>
</evidence>